<gene>
    <name evidence="2" type="primary">Or-421</name>
    <name evidence="2" type="synonym">Nful_v1.0-Or-421-NCdH</name>
    <name evidence="2" type="ORF">NFUL_NFUL000229</name>
</gene>
<feature type="non-terminal residue" evidence="2">
    <location>
        <position position="1"/>
    </location>
</feature>
<keyword evidence="1" id="KW-0472">Membrane</keyword>
<proteinExistence type="predicted"/>
<keyword evidence="3" id="KW-1185">Reference proteome</keyword>
<evidence type="ECO:0000256" key="1">
    <source>
        <dbReference type="SAM" id="Phobius"/>
    </source>
</evidence>
<keyword evidence="1" id="KW-0812">Transmembrane</keyword>
<protein>
    <submittedName>
        <fullName evidence="2">Odorant receptor 421</fullName>
    </submittedName>
</protein>
<reference evidence="2 3" key="1">
    <citation type="submission" date="2019-08" db="EMBL/GenBank/DDBJ databases">
        <title>High quality draft denovo assembly of Nylanderia fulva.</title>
        <authorList>
            <person name="Vargo E.L."/>
            <person name="Tarone A.M."/>
            <person name="Konganti K.R."/>
        </authorList>
    </citation>
    <scope>NUCLEOTIDE SEQUENCE [LARGE SCALE GENOMIC DNA]</scope>
    <source>
        <strain evidence="2">TAMU-Nful-2015</strain>
        <tissue evidence="2">Whole body</tissue>
    </source>
</reference>
<keyword evidence="1" id="KW-1133">Transmembrane helix</keyword>
<dbReference type="EMBL" id="SGBU01000268">
    <property type="protein sequence ID" value="KAF3054425.1"/>
    <property type="molecule type" value="Genomic_DNA"/>
</dbReference>
<organism evidence="2 3">
    <name type="scientific">Nylanderia fulva</name>
    <dbReference type="NCBI Taxonomy" id="613905"/>
    <lineage>
        <taxon>Eukaryota</taxon>
        <taxon>Metazoa</taxon>
        <taxon>Ecdysozoa</taxon>
        <taxon>Arthropoda</taxon>
        <taxon>Hexapoda</taxon>
        <taxon>Insecta</taxon>
        <taxon>Pterygota</taxon>
        <taxon>Neoptera</taxon>
        <taxon>Endopterygota</taxon>
        <taxon>Hymenoptera</taxon>
        <taxon>Apocrita</taxon>
        <taxon>Aculeata</taxon>
        <taxon>Formicoidea</taxon>
        <taxon>Formicidae</taxon>
        <taxon>Formicinae</taxon>
        <taxon>Nylanderia</taxon>
    </lineage>
</organism>
<evidence type="ECO:0000313" key="3">
    <source>
        <dbReference type="Proteomes" id="UP000479987"/>
    </source>
</evidence>
<comment type="caution">
    <text evidence="2">The sequence shown here is derived from an EMBL/GenBank/DDBJ whole genome shotgun (WGS) entry which is preliminary data.</text>
</comment>
<keyword evidence="2" id="KW-0675">Receptor</keyword>
<evidence type="ECO:0000313" key="2">
    <source>
        <dbReference type="EMBL" id="KAF3054425.1"/>
    </source>
</evidence>
<name>A0A6G1LQ72_9HYME</name>
<feature type="non-terminal residue" evidence="2">
    <location>
        <position position="106"/>
    </location>
</feature>
<feature type="transmembrane region" description="Helical" evidence="1">
    <location>
        <begin position="21"/>
        <end position="38"/>
    </location>
</feature>
<accession>A0A6G1LQ72</accession>
<dbReference type="Proteomes" id="UP000479987">
    <property type="component" value="Unassembled WGS sequence"/>
</dbReference>
<dbReference type="AlphaFoldDB" id="A0A6G1LQ72"/>
<sequence length="106" mass="11945">GEYMITDSSMIIYAKLERRRFNILMSINASIVIFYVFGGSSRCSAKDENDPRGTGFDFRVKMEFPFEINEILSHRPTISRISSPGLRSCSSNTLVICCLGFMIISS</sequence>